<evidence type="ECO:0008006" key="4">
    <source>
        <dbReference type="Google" id="ProtNLM"/>
    </source>
</evidence>
<dbReference type="Proteomes" id="UP001320876">
    <property type="component" value="Unassembled WGS sequence"/>
</dbReference>
<keyword evidence="3" id="KW-1185">Reference proteome</keyword>
<dbReference type="RefSeq" id="WP_264489125.1">
    <property type="nucleotide sequence ID" value="NZ_JAPDDT010000011.1"/>
</dbReference>
<evidence type="ECO:0000256" key="1">
    <source>
        <dbReference type="SAM" id="MobiDB-lite"/>
    </source>
</evidence>
<protein>
    <recommendedName>
        <fullName evidence="4">HEAT repeat domain-containing protein</fullName>
    </recommendedName>
</protein>
<reference evidence="2 3" key="1">
    <citation type="submission" date="2022-10" db="EMBL/GenBank/DDBJ databases">
        <title>Luteolibacter arcticus strain CCTCC AB 2014275, whole genome shotgun sequencing project.</title>
        <authorList>
            <person name="Zhao G."/>
            <person name="Shen L."/>
        </authorList>
    </citation>
    <scope>NUCLEOTIDE SEQUENCE [LARGE SCALE GENOMIC DNA]</scope>
    <source>
        <strain evidence="2 3">CCTCC AB 2014275</strain>
    </source>
</reference>
<accession>A0ABT3GND7</accession>
<evidence type="ECO:0000313" key="3">
    <source>
        <dbReference type="Proteomes" id="UP001320876"/>
    </source>
</evidence>
<dbReference type="EMBL" id="JAPDDT010000011">
    <property type="protein sequence ID" value="MCW1925017.1"/>
    <property type="molecule type" value="Genomic_DNA"/>
</dbReference>
<gene>
    <name evidence="2" type="ORF">OKA05_20815</name>
</gene>
<sequence>MNPRSIPLLPVLAAALLLAVLAAGWLFHRGSAVASDEVPGGGIHSPRRATEQSNKTVRLKGAGIGQHLATLSAEEALLELQPLAERDRAAAFEQALALALHPGSEELARGVLRGLIGADLPATIAWAESRGPSPEMELFWAAAIDLTAGPDPARAFELSHHVHGDLRRSLLEEIFAEWAGEDPESAKRAAGSLASDEERLAALRVVLASELDRDLEATIAWIESVGDLELQDGLYYQAVRHWAARDPSGAADFADSLVESDYKTHVAGRLLESWVRSDADAAMAWASQLPDQESREEAISRGIRLAFEGSPEQAADVALRLPGEGDRAAALELVVSAWVEQDPTALEKWVDDVPDANARARILQMIQDHLTPAR</sequence>
<feature type="region of interest" description="Disordered" evidence="1">
    <location>
        <begin position="35"/>
        <end position="54"/>
    </location>
</feature>
<comment type="caution">
    <text evidence="2">The sequence shown here is derived from an EMBL/GenBank/DDBJ whole genome shotgun (WGS) entry which is preliminary data.</text>
</comment>
<organism evidence="2 3">
    <name type="scientific">Luteolibacter arcticus</name>
    <dbReference type="NCBI Taxonomy" id="1581411"/>
    <lineage>
        <taxon>Bacteria</taxon>
        <taxon>Pseudomonadati</taxon>
        <taxon>Verrucomicrobiota</taxon>
        <taxon>Verrucomicrobiia</taxon>
        <taxon>Verrucomicrobiales</taxon>
        <taxon>Verrucomicrobiaceae</taxon>
        <taxon>Luteolibacter</taxon>
    </lineage>
</organism>
<proteinExistence type="predicted"/>
<evidence type="ECO:0000313" key="2">
    <source>
        <dbReference type="EMBL" id="MCW1925017.1"/>
    </source>
</evidence>
<name>A0ABT3GND7_9BACT</name>